<keyword evidence="9" id="KW-0677">Repeat</keyword>
<evidence type="ECO:0000256" key="11">
    <source>
        <dbReference type="PROSITE-ProRule" id="PRU00524"/>
    </source>
</evidence>
<evidence type="ECO:0000256" key="6">
    <source>
        <dbReference type="ARBA" id="ARBA00013950"/>
    </source>
</evidence>
<keyword evidence="14" id="KW-1185">Reference proteome</keyword>
<dbReference type="NCBIfam" id="TIGR00187">
    <property type="entry name" value="ribE"/>
    <property type="match status" value="1"/>
</dbReference>
<dbReference type="InterPro" id="IPR017938">
    <property type="entry name" value="Riboflavin_synthase-like_b-brl"/>
</dbReference>
<dbReference type="CDD" id="cd00402">
    <property type="entry name" value="Riboflavin_synthase_like"/>
    <property type="match status" value="1"/>
</dbReference>
<dbReference type="FunFam" id="2.40.30.20:FF:000004">
    <property type="entry name" value="Riboflavin synthase, alpha subunit"/>
    <property type="match status" value="1"/>
</dbReference>
<sequence>MFTGIITGIGTLVRVDRDQTGERSEWGDTRMVVESQYDCESILIGASIAHSGACMTVVEKEQTAEGCRYAFDVSDESLDKTTLSDWKVGHKINLERAMTAADELGGHLVSGHVDQVGELISREALAGSLKLTFQAPADLMATIAPKGSITIDGVSLTVNMVEDAQFSVNIIPHTAEVTTLGQLQPGDKVNLEIDLIARYVARYLSQMRDKS</sequence>
<feature type="repeat" description="Lumazine-binding" evidence="11">
    <location>
        <begin position="108"/>
        <end position="204"/>
    </location>
</feature>
<dbReference type="Proteomes" id="UP000282211">
    <property type="component" value="Unassembled WGS sequence"/>
</dbReference>
<feature type="domain" description="Lumazine-binding" evidence="12">
    <location>
        <begin position="108"/>
        <end position="204"/>
    </location>
</feature>
<feature type="repeat" description="Lumazine-binding" evidence="11">
    <location>
        <begin position="1"/>
        <end position="107"/>
    </location>
</feature>
<evidence type="ECO:0000256" key="1">
    <source>
        <dbReference type="ARBA" id="ARBA00000968"/>
    </source>
</evidence>
<evidence type="ECO:0000313" key="14">
    <source>
        <dbReference type="Proteomes" id="UP000282211"/>
    </source>
</evidence>
<evidence type="ECO:0000256" key="3">
    <source>
        <dbReference type="ARBA" id="ARBA00004887"/>
    </source>
</evidence>
<comment type="catalytic activity">
    <reaction evidence="1">
        <text>2 6,7-dimethyl-8-(1-D-ribityl)lumazine + H(+) = 5-amino-6-(D-ribitylamino)uracil + riboflavin</text>
        <dbReference type="Rhea" id="RHEA:20772"/>
        <dbReference type="ChEBI" id="CHEBI:15378"/>
        <dbReference type="ChEBI" id="CHEBI:15934"/>
        <dbReference type="ChEBI" id="CHEBI:57986"/>
        <dbReference type="ChEBI" id="CHEBI:58201"/>
        <dbReference type="EC" id="2.5.1.9"/>
    </reaction>
</comment>
<dbReference type="PIRSF" id="PIRSF000498">
    <property type="entry name" value="Riboflavin_syn_A"/>
    <property type="match status" value="1"/>
</dbReference>
<dbReference type="InterPro" id="IPR001783">
    <property type="entry name" value="Lumazine-bd"/>
</dbReference>
<dbReference type="GO" id="GO:0004746">
    <property type="term" value="F:riboflavin synthase activity"/>
    <property type="evidence" value="ECO:0007669"/>
    <property type="project" value="UniProtKB-UniRule"/>
</dbReference>
<evidence type="ECO:0000256" key="2">
    <source>
        <dbReference type="ARBA" id="ARBA00002803"/>
    </source>
</evidence>
<dbReference type="EMBL" id="RBII01000001">
    <property type="protein sequence ID" value="RKQ71429.1"/>
    <property type="molecule type" value="Genomic_DNA"/>
</dbReference>
<dbReference type="FunCoup" id="A0A420WKE6">
    <property type="interactions" value="519"/>
</dbReference>
<organism evidence="13 14">
    <name type="scientific">Litorimonas taeanensis</name>
    <dbReference type="NCBI Taxonomy" id="568099"/>
    <lineage>
        <taxon>Bacteria</taxon>
        <taxon>Pseudomonadati</taxon>
        <taxon>Pseudomonadota</taxon>
        <taxon>Alphaproteobacteria</taxon>
        <taxon>Maricaulales</taxon>
        <taxon>Robiginitomaculaceae</taxon>
    </lineage>
</organism>
<evidence type="ECO:0000256" key="8">
    <source>
        <dbReference type="ARBA" id="ARBA00022679"/>
    </source>
</evidence>
<keyword evidence="7" id="KW-0686">Riboflavin biosynthesis</keyword>
<dbReference type="AlphaFoldDB" id="A0A420WKE6"/>
<gene>
    <name evidence="13" type="ORF">DES40_0749</name>
</gene>
<dbReference type="Pfam" id="PF00677">
    <property type="entry name" value="Lum_binding"/>
    <property type="match status" value="2"/>
</dbReference>
<evidence type="ECO:0000256" key="9">
    <source>
        <dbReference type="ARBA" id="ARBA00022737"/>
    </source>
</evidence>
<dbReference type="RefSeq" id="WP_121099203.1">
    <property type="nucleotide sequence ID" value="NZ_RBII01000001.1"/>
</dbReference>
<evidence type="ECO:0000256" key="5">
    <source>
        <dbReference type="ARBA" id="ARBA00012827"/>
    </source>
</evidence>
<dbReference type="PANTHER" id="PTHR21098">
    <property type="entry name" value="RIBOFLAVIN SYNTHASE ALPHA CHAIN"/>
    <property type="match status" value="1"/>
</dbReference>
<dbReference type="Gene3D" id="2.40.30.20">
    <property type="match status" value="2"/>
</dbReference>
<dbReference type="EC" id="2.5.1.9" evidence="5 10"/>
<dbReference type="InterPro" id="IPR023366">
    <property type="entry name" value="ATP_synth_asu-like_sf"/>
</dbReference>
<comment type="function">
    <text evidence="2">Catalyzes the dismutation of two molecules of 6,7-dimethyl-8-ribityllumazine, resulting in the formation of riboflavin and 5-amino-6-(D-ribitylamino)uracil.</text>
</comment>
<dbReference type="FunFam" id="2.40.30.20:FF:000003">
    <property type="entry name" value="Riboflavin synthase, alpha subunit"/>
    <property type="match status" value="1"/>
</dbReference>
<proteinExistence type="predicted"/>
<dbReference type="InterPro" id="IPR026017">
    <property type="entry name" value="Lumazine-bd_dom"/>
</dbReference>
<dbReference type="InParanoid" id="A0A420WKE6"/>
<name>A0A420WKE6_9PROT</name>
<dbReference type="NCBIfam" id="NF006767">
    <property type="entry name" value="PRK09289.1"/>
    <property type="match status" value="1"/>
</dbReference>
<dbReference type="PROSITE" id="PS51177">
    <property type="entry name" value="LUMAZINE_BIND"/>
    <property type="match status" value="2"/>
</dbReference>
<evidence type="ECO:0000259" key="12">
    <source>
        <dbReference type="PROSITE" id="PS51177"/>
    </source>
</evidence>
<evidence type="ECO:0000256" key="7">
    <source>
        <dbReference type="ARBA" id="ARBA00022619"/>
    </source>
</evidence>
<reference evidence="13 14" key="1">
    <citation type="submission" date="2018-10" db="EMBL/GenBank/DDBJ databases">
        <title>Genomic Encyclopedia of Type Strains, Phase IV (KMG-IV): sequencing the most valuable type-strain genomes for metagenomic binning, comparative biology and taxonomic classification.</title>
        <authorList>
            <person name="Goeker M."/>
        </authorList>
    </citation>
    <scope>NUCLEOTIDE SEQUENCE [LARGE SCALE GENOMIC DNA]</scope>
    <source>
        <strain evidence="13 14">DSM 22008</strain>
    </source>
</reference>
<protein>
    <recommendedName>
        <fullName evidence="6 10">Riboflavin synthase</fullName>
        <ecNumber evidence="5 10">2.5.1.9</ecNumber>
    </recommendedName>
</protein>
<dbReference type="OrthoDB" id="9788537at2"/>
<evidence type="ECO:0000256" key="10">
    <source>
        <dbReference type="NCBIfam" id="TIGR00187"/>
    </source>
</evidence>
<comment type="caution">
    <text evidence="13">The sequence shown here is derived from an EMBL/GenBank/DDBJ whole genome shotgun (WGS) entry which is preliminary data.</text>
</comment>
<feature type="domain" description="Lumazine-binding" evidence="12">
    <location>
        <begin position="1"/>
        <end position="107"/>
    </location>
</feature>
<accession>A0A420WKE6</accession>
<keyword evidence="8" id="KW-0808">Transferase</keyword>
<comment type="subunit">
    <text evidence="4">Homotrimer.</text>
</comment>
<dbReference type="GO" id="GO:0009231">
    <property type="term" value="P:riboflavin biosynthetic process"/>
    <property type="evidence" value="ECO:0007669"/>
    <property type="project" value="UniProtKB-KW"/>
</dbReference>
<evidence type="ECO:0000313" key="13">
    <source>
        <dbReference type="EMBL" id="RKQ71429.1"/>
    </source>
</evidence>
<evidence type="ECO:0000256" key="4">
    <source>
        <dbReference type="ARBA" id="ARBA00011233"/>
    </source>
</evidence>
<comment type="pathway">
    <text evidence="3">Cofactor biosynthesis; riboflavin biosynthesis; riboflavin from 2-hydroxy-3-oxobutyl phosphate and 5-amino-6-(D-ribitylamino)uracil: step 2/2.</text>
</comment>
<dbReference type="PANTHER" id="PTHR21098:SF12">
    <property type="entry name" value="RIBOFLAVIN SYNTHASE"/>
    <property type="match status" value="1"/>
</dbReference>
<dbReference type="SUPFAM" id="SSF63380">
    <property type="entry name" value="Riboflavin synthase domain-like"/>
    <property type="match status" value="2"/>
</dbReference>
<dbReference type="NCBIfam" id="NF009566">
    <property type="entry name" value="PRK13020.1"/>
    <property type="match status" value="1"/>
</dbReference>